<dbReference type="EMBL" id="JBHUFC010000002">
    <property type="protein sequence ID" value="MFD1786894.1"/>
    <property type="molecule type" value="Genomic_DNA"/>
</dbReference>
<dbReference type="RefSeq" id="WP_380939273.1">
    <property type="nucleotide sequence ID" value="NZ_JBHUFC010000002.1"/>
</dbReference>
<gene>
    <name evidence="2" type="ORF">ACFSC3_04840</name>
</gene>
<keyword evidence="2" id="KW-0012">Acyltransferase</keyword>
<organism evidence="2 3">
    <name type="scientific">Sphingomonas floccifaciens</name>
    <dbReference type="NCBI Taxonomy" id="1844115"/>
    <lineage>
        <taxon>Bacteria</taxon>
        <taxon>Pseudomonadati</taxon>
        <taxon>Pseudomonadota</taxon>
        <taxon>Alphaproteobacteria</taxon>
        <taxon>Sphingomonadales</taxon>
        <taxon>Sphingomonadaceae</taxon>
        <taxon>Sphingomonas</taxon>
    </lineage>
</organism>
<dbReference type="InterPro" id="IPR000182">
    <property type="entry name" value="GNAT_dom"/>
</dbReference>
<comment type="caution">
    <text evidence="2">The sequence shown here is derived from an EMBL/GenBank/DDBJ whole genome shotgun (WGS) entry which is preliminary data.</text>
</comment>
<evidence type="ECO:0000259" key="1">
    <source>
        <dbReference type="PROSITE" id="PS51186"/>
    </source>
</evidence>
<evidence type="ECO:0000313" key="3">
    <source>
        <dbReference type="Proteomes" id="UP001597283"/>
    </source>
</evidence>
<keyword evidence="2" id="KW-0808">Transferase</keyword>
<dbReference type="Pfam" id="PF13302">
    <property type="entry name" value="Acetyltransf_3"/>
    <property type="match status" value="1"/>
</dbReference>
<dbReference type="SUPFAM" id="SSF55729">
    <property type="entry name" value="Acyl-CoA N-acyltransferases (Nat)"/>
    <property type="match status" value="1"/>
</dbReference>
<protein>
    <submittedName>
        <fullName evidence="2">GNAT family N-acetyltransferase</fullName>
        <ecNumber evidence="2">2.3.-.-</ecNumber>
    </submittedName>
</protein>
<dbReference type="PANTHER" id="PTHR43610">
    <property type="entry name" value="BLL6696 PROTEIN"/>
    <property type="match status" value="1"/>
</dbReference>
<reference evidence="3" key="1">
    <citation type="journal article" date="2019" name="Int. J. Syst. Evol. Microbiol.">
        <title>The Global Catalogue of Microorganisms (GCM) 10K type strain sequencing project: providing services to taxonomists for standard genome sequencing and annotation.</title>
        <authorList>
            <consortium name="The Broad Institute Genomics Platform"/>
            <consortium name="The Broad Institute Genome Sequencing Center for Infectious Disease"/>
            <person name="Wu L."/>
            <person name="Ma J."/>
        </authorList>
    </citation>
    <scope>NUCLEOTIDE SEQUENCE [LARGE SCALE GENOMIC DNA]</scope>
    <source>
        <strain evidence="3">Q85</strain>
    </source>
</reference>
<dbReference type="InterPro" id="IPR016181">
    <property type="entry name" value="Acyl_CoA_acyltransferase"/>
</dbReference>
<dbReference type="Proteomes" id="UP001597283">
    <property type="component" value="Unassembled WGS sequence"/>
</dbReference>
<dbReference type="Gene3D" id="3.40.630.30">
    <property type="match status" value="1"/>
</dbReference>
<dbReference type="PANTHER" id="PTHR43610:SF1">
    <property type="entry name" value="N-ACETYLTRANSFERASE DOMAIN-CONTAINING PROTEIN"/>
    <property type="match status" value="1"/>
</dbReference>
<dbReference type="EC" id="2.3.-.-" evidence="2"/>
<feature type="domain" description="N-acetyltransferase" evidence="1">
    <location>
        <begin position="15"/>
        <end position="173"/>
    </location>
</feature>
<accession>A0ABW4NBN4</accession>
<dbReference type="PROSITE" id="PS51186">
    <property type="entry name" value="GNAT"/>
    <property type="match status" value="1"/>
</dbReference>
<keyword evidence="3" id="KW-1185">Reference proteome</keyword>
<dbReference type="GO" id="GO:0016746">
    <property type="term" value="F:acyltransferase activity"/>
    <property type="evidence" value="ECO:0007669"/>
    <property type="project" value="UniProtKB-KW"/>
</dbReference>
<evidence type="ECO:0000313" key="2">
    <source>
        <dbReference type="EMBL" id="MFD1786894.1"/>
    </source>
</evidence>
<sequence>MNDFDAQPRLADAVVRLRPMIPDEFDALFAVASDREIWAIHPAHDRWQEPVFRRFFADGLASGGALVIEDAATGAVIGSSRFDPTRAGVGEIEIGWTFLARSHWGGAANRSVKRLMIGHALTTYRRVIFLVGEGNARSRRAMDKIGAVLTDRRHDVALADGVARHVIYAIDRAGFEGGPLNG</sequence>
<proteinExistence type="predicted"/>
<name>A0ABW4NBN4_9SPHN</name>